<name>A0ABR1SSP2_9PEZI</name>
<evidence type="ECO:0000313" key="1">
    <source>
        <dbReference type="EMBL" id="KAK8036739.1"/>
    </source>
</evidence>
<organism evidence="1 2">
    <name type="scientific">Apiospora phragmitis</name>
    <dbReference type="NCBI Taxonomy" id="2905665"/>
    <lineage>
        <taxon>Eukaryota</taxon>
        <taxon>Fungi</taxon>
        <taxon>Dikarya</taxon>
        <taxon>Ascomycota</taxon>
        <taxon>Pezizomycotina</taxon>
        <taxon>Sordariomycetes</taxon>
        <taxon>Xylariomycetidae</taxon>
        <taxon>Amphisphaeriales</taxon>
        <taxon>Apiosporaceae</taxon>
        <taxon>Apiospora</taxon>
    </lineage>
</organism>
<dbReference type="EMBL" id="JAQQWL010000018">
    <property type="protein sequence ID" value="KAK8036739.1"/>
    <property type="molecule type" value="Genomic_DNA"/>
</dbReference>
<comment type="caution">
    <text evidence="1">The sequence shown here is derived from an EMBL/GenBank/DDBJ whole genome shotgun (WGS) entry which is preliminary data.</text>
</comment>
<sequence length="254" mass="27663">MLEPTNSYTQILCQAPNDKVRCGRCQTKKRVCAPVPDENRNLDEAMDLAGAFRSENPSGLININRRRARCEKIKAEHDLQHLDEPDTHPFRTPRKRPIVGSTSSGLTAGAGAIILDSPPPQNSTGRRPARGAAFPVDSPAAPVGQSSLALFGTPTSSETRSSEALREYSAMMRESVELQRQALQLAQSNNDILSRAVNAIEANNDIQTRALDLAKDNLSVSRDNHTATIDVRTEVQAIFHLLPNLLAYSADEAA</sequence>
<gene>
    <name evidence="1" type="ORF">PG994_015236</name>
</gene>
<keyword evidence="2" id="KW-1185">Reference proteome</keyword>
<dbReference type="GeneID" id="92099708"/>
<dbReference type="Proteomes" id="UP001480595">
    <property type="component" value="Unassembled WGS sequence"/>
</dbReference>
<protein>
    <recommendedName>
        <fullName evidence="3">Zn(2)-C6 fungal-type domain-containing protein</fullName>
    </recommendedName>
</protein>
<reference evidence="1 2" key="1">
    <citation type="submission" date="2023-01" db="EMBL/GenBank/DDBJ databases">
        <title>Analysis of 21 Apiospora genomes using comparative genomics revels a genus with tremendous synthesis potential of carbohydrate active enzymes and secondary metabolites.</title>
        <authorList>
            <person name="Sorensen T."/>
        </authorList>
    </citation>
    <scope>NUCLEOTIDE SEQUENCE [LARGE SCALE GENOMIC DNA]</scope>
    <source>
        <strain evidence="1 2">CBS 135458</strain>
    </source>
</reference>
<dbReference type="RefSeq" id="XP_066707557.1">
    <property type="nucleotide sequence ID" value="XM_066866643.1"/>
</dbReference>
<accession>A0ABR1SSP2</accession>
<evidence type="ECO:0008006" key="3">
    <source>
        <dbReference type="Google" id="ProtNLM"/>
    </source>
</evidence>
<evidence type="ECO:0000313" key="2">
    <source>
        <dbReference type="Proteomes" id="UP001480595"/>
    </source>
</evidence>
<proteinExistence type="predicted"/>